<keyword evidence="7 8" id="KW-0472">Membrane</keyword>
<accession>A0A4Q7ZLQ9</accession>
<proteinExistence type="inferred from homology"/>
<name>A0A4Q7ZLQ9_9ACTN</name>
<dbReference type="PANTHER" id="PTHR21716:SF53">
    <property type="entry name" value="PERMEASE PERM-RELATED"/>
    <property type="match status" value="1"/>
</dbReference>
<dbReference type="Pfam" id="PF01594">
    <property type="entry name" value="AI-2E_transport"/>
    <property type="match status" value="1"/>
</dbReference>
<gene>
    <name evidence="9" type="ORF">EV385_2970</name>
</gene>
<dbReference type="OrthoDB" id="4016357at2"/>
<evidence type="ECO:0000256" key="6">
    <source>
        <dbReference type="ARBA" id="ARBA00022989"/>
    </source>
</evidence>
<feature type="transmembrane region" description="Helical" evidence="8">
    <location>
        <begin position="37"/>
        <end position="55"/>
    </location>
</feature>
<evidence type="ECO:0000256" key="1">
    <source>
        <dbReference type="ARBA" id="ARBA00004651"/>
    </source>
</evidence>
<dbReference type="AlphaFoldDB" id="A0A4Q7ZLQ9"/>
<dbReference type="EMBL" id="SHKY01000001">
    <property type="protein sequence ID" value="RZU51169.1"/>
    <property type="molecule type" value="Genomic_DNA"/>
</dbReference>
<evidence type="ECO:0000256" key="2">
    <source>
        <dbReference type="ARBA" id="ARBA00009773"/>
    </source>
</evidence>
<feature type="transmembrane region" description="Helical" evidence="8">
    <location>
        <begin position="67"/>
        <end position="88"/>
    </location>
</feature>
<dbReference type="PANTHER" id="PTHR21716">
    <property type="entry name" value="TRANSMEMBRANE PROTEIN"/>
    <property type="match status" value="1"/>
</dbReference>
<dbReference type="InterPro" id="IPR002549">
    <property type="entry name" value="AI-2E-like"/>
</dbReference>
<evidence type="ECO:0000313" key="10">
    <source>
        <dbReference type="Proteomes" id="UP000292564"/>
    </source>
</evidence>
<organism evidence="9 10">
    <name type="scientific">Krasilnikovia cinnamomea</name>
    <dbReference type="NCBI Taxonomy" id="349313"/>
    <lineage>
        <taxon>Bacteria</taxon>
        <taxon>Bacillati</taxon>
        <taxon>Actinomycetota</taxon>
        <taxon>Actinomycetes</taxon>
        <taxon>Micromonosporales</taxon>
        <taxon>Micromonosporaceae</taxon>
        <taxon>Krasilnikovia</taxon>
    </lineage>
</organism>
<dbReference type="GO" id="GO:0055085">
    <property type="term" value="P:transmembrane transport"/>
    <property type="evidence" value="ECO:0007669"/>
    <property type="project" value="TreeGrafter"/>
</dbReference>
<evidence type="ECO:0000256" key="5">
    <source>
        <dbReference type="ARBA" id="ARBA00022692"/>
    </source>
</evidence>
<comment type="subcellular location">
    <subcellularLocation>
        <location evidence="1">Cell membrane</location>
        <topology evidence="1">Multi-pass membrane protein</topology>
    </subcellularLocation>
</comment>
<keyword evidence="6 8" id="KW-1133">Transmembrane helix</keyword>
<keyword evidence="4" id="KW-1003">Cell membrane</keyword>
<evidence type="ECO:0000313" key="9">
    <source>
        <dbReference type="EMBL" id="RZU51169.1"/>
    </source>
</evidence>
<comment type="similarity">
    <text evidence="2">Belongs to the autoinducer-2 exporter (AI-2E) (TC 2.A.86) family.</text>
</comment>
<feature type="transmembrane region" description="Helical" evidence="8">
    <location>
        <begin position="210"/>
        <end position="229"/>
    </location>
</feature>
<sequence length="359" mass="37788">MAERVPPVLVFRWAMAGAAGVLVVLAAAYGLYSVRGILMLVVVGLFVAVSLDPAVRWLVARGLRRSFAVSIVVLGLVALFGLFVWSFVPPLVEQTGRLSADLPGYLTRLSEQSRTVREVTDRFHLTDRLAGLMGNLPARLAGGAVGYVQKSLGVLASSLTVLVLSVYFMADMPRLQQGVVGLFAARHRPVVARIVDVVVDKVGGYMTGNIAISMLAGASAFVCLELVGVPFALPLAVAVAIADLIPMIGATLGAVICLLVSVLTVGIWPRSVIVLAFFVVYQQVENYLIAPRVMRSTVNMSSVAVLLAALTGGAVLGVVGAIMAVPVAATIKLVMTPRLAAMHGEQPREAVQRPDAATP</sequence>
<feature type="transmembrane region" description="Helical" evidence="8">
    <location>
        <begin position="152"/>
        <end position="170"/>
    </location>
</feature>
<evidence type="ECO:0000256" key="3">
    <source>
        <dbReference type="ARBA" id="ARBA00022448"/>
    </source>
</evidence>
<keyword evidence="10" id="KW-1185">Reference proteome</keyword>
<keyword evidence="5 8" id="KW-0812">Transmembrane</keyword>
<keyword evidence="3" id="KW-0813">Transport</keyword>
<evidence type="ECO:0000256" key="4">
    <source>
        <dbReference type="ARBA" id="ARBA00022475"/>
    </source>
</evidence>
<comment type="caution">
    <text evidence="9">The sequence shown here is derived from an EMBL/GenBank/DDBJ whole genome shotgun (WGS) entry which is preliminary data.</text>
</comment>
<protein>
    <submittedName>
        <fullName evidence="9">Putative PurR-regulated permease PerM</fullName>
    </submittedName>
</protein>
<reference evidence="9 10" key="1">
    <citation type="submission" date="2019-02" db="EMBL/GenBank/DDBJ databases">
        <title>Sequencing the genomes of 1000 actinobacteria strains.</title>
        <authorList>
            <person name="Klenk H.-P."/>
        </authorList>
    </citation>
    <scope>NUCLEOTIDE SEQUENCE [LARGE SCALE GENOMIC DNA]</scope>
    <source>
        <strain evidence="9 10">DSM 45162</strain>
    </source>
</reference>
<feature type="transmembrane region" description="Helical" evidence="8">
    <location>
        <begin position="235"/>
        <end position="260"/>
    </location>
</feature>
<dbReference type="Proteomes" id="UP000292564">
    <property type="component" value="Unassembled WGS sequence"/>
</dbReference>
<feature type="transmembrane region" description="Helical" evidence="8">
    <location>
        <begin position="304"/>
        <end position="329"/>
    </location>
</feature>
<evidence type="ECO:0000256" key="8">
    <source>
        <dbReference type="SAM" id="Phobius"/>
    </source>
</evidence>
<evidence type="ECO:0000256" key="7">
    <source>
        <dbReference type="ARBA" id="ARBA00023136"/>
    </source>
</evidence>
<dbReference type="GO" id="GO:0005886">
    <property type="term" value="C:plasma membrane"/>
    <property type="evidence" value="ECO:0007669"/>
    <property type="project" value="UniProtKB-SubCell"/>
</dbReference>
<feature type="transmembrane region" description="Helical" evidence="8">
    <location>
        <begin position="9"/>
        <end position="31"/>
    </location>
</feature>